<reference evidence="13 14" key="1">
    <citation type="submission" date="2018-03" db="EMBL/GenBank/DDBJ databases">
        <title>Genomic Encyclopedia of Archaeal and Bacterial Type Strains, Phase II (KMG-II): from individual species to whole genera.</title>
        <authorList>
            <person name="Goeker M."/>
        </authorList>
    </citation>
    <scope>NUCLEOTIDE SEQUENCE [LARGE SCALE GENOMIC DNA]</scope>
    <source>
        <strain evidence="13 14">DSM 100214</strain>
    </source>
</reference>
<dbReference type="CDD" id="cd04590">
    <property type="entry name" value="CBS_pair_CorC_HlyC_assoc"/>
    <property type="match status" value="1"/>
</dbReference>
<feature type="transmembrane region" description="Helical" evidence="10">
    <location>
        <begin position="55"/>
        <end position="74"/>
    </location>
</feature>
<evidence type="ECO:0000256" key="9">
    <source>
        <dbReference type="PROSITE-ProRule" id="PRU01193"/>
    </source>
</evidence>
<organism evidence="13 14">
    <name type="scientific">Dysgonomonas alginatilytica</name>
    <dbReference type="NCBI Taxonomy" id="1605892"/>
    <lineage>
        <taxon>Bacteria</taxon>
        <taxon>Pseudomonadati</taxon>
        <taxon>Bacteroidota</taxon>
        <taxon>Bacteroidia</taxon>
        <taxon>Bacteroidales</taxon>
        <taxon>Dysgonomonadaceae</taxon>
        <taxon>Dysgonomonas</taxon>
    </lineage>
</organism>
<keyword evidence="3 9" id="KW-0812">Transmembrane</keyword>
<dbReference type="InterPro" id="IPR046342">
    <property type="entry name" value="CBS_dom_sf"/>
</dbReference>
<feature type="domain" description="CBS" evidence="11">
    <location>
        <begin position="214"/>
        <end position="276"/>
    </location>
</feature>
<sequence>MDILIIIVLILINGLFSMSEIAIISVRKSKLKTEEKLGNTRAASALKLANEPDKLLSITQIGMTLIGIIIGIYSGDVLAGDLALILDRWGISGAHIQTFSQIFIILSVTYFTLVFGELVPKRIGLSISLKVSQIAARPMQILSIMASPFVWGLSKSTALVMRIINISVEENKITEEEIKAIIQEGTTHGVVEQVEQDILERVFSLGDRDLESIMTHYSDIVWIDTRMSIAEIYEFLQENPFDLYPVAHKNLDNITGVVYLKDLFGNIEKEGFTIESVIRPCHYFPENMGVYTALEQMKTNHVQYALICDEFGSIQGIVTLTDILEALVGNIPDIHEEPDIAEQKDGGWLVDGQCPFYNFLTFFEKEFLYTQNDYNTISGLILDLLQRIPRKGEKIEWNDFTFEIVDMDGARIDKVLVSLNSTEEF</sequence>
<dbReference type="OrthoDB" id="9798188at2"/>
<keyword evidence="5 9" id="KW-1133">Transmembrane helix</keyword>
<comment type="caution">
    <text evidence="13">The sequence shown here is derived from an EMBL/GenBank/DDBJ whole genome shotgun (WGS) entry which is preliminary data.</text>
</comment>
<dbReference type="SMART" id="SM00116">
    <property type="entry name" value="CBS"/>
    <property type="match status" value="2"/>
</dbReference>
<evidence type="ECO:0000313" key="14">
    <source>
        <dbReference type="Proteomes" id="UP000247973"/>
    </source>
</evidence>
<evidence type="ECO:0000256" key="5">
    <source>
        <dbReference type="ARBA" id="ARBA00022989"/>
    </source>
</evidence>
<dbReference type="SUPFAM" id="SSF54631">
    <property type="entry name" value="CBS-domain pair"/>
    <property type="match status" value="1"/>
</dbReference>
<dbReference type="PANTHER" id="PTHR43099">
    <property type="entry name" value="UPF0053 PROTEIN YRKA"/>
    <property type="match status" value="1"/>
</dbReference>
<feature type="transmembrane region" description="Helical" evidence="10">
    <location>
        <begin position="94"/>
        <end position="113"/>
    </location>
</feature>
<keyword evidence="2" id="KW-1003">Cell membrane</keyword>
<evidence type="ECO:0000256" key="10">
    <source>
        <dbReference type="SAM" id="Phobius"/>
    </source>
</evidence>
<dbReference type="AlphaFoldDB" id="A0A2V3PU33"/>
<keyword evidence="4" id="KW-0677">Repeat</keyword>
<dbReference type="Pfam" id="PF01595">
    <property type="entry name" value="CNNM"/>
    <property type="match status" value="1"/>
</dbReference>
<dbReference type="GO" id="GO:0050660">
    <property type="term" value="F:flavin adenine dinucleotide binding"/>
    <property type="evidence" value="ECO:0007669"/>
    <property type="project" value="InterPro"/>
</dbReference>
<dbReference type="InterPro" id="IPR002550">
    <property type="entry name" value="CNNM"/>
</dbReference>
<evidence type="ECO:0000256" key="7">
    <source>
        <dbReference type="ARBA" id="ARBA00023136"/>
    </source>
</evidence>
<evidence type="ECO:0000256" key="6">
    <source>
        <dbReference type="ARBA" id="ARBA00023122"/>
    </source>
</evidence>
<evidence type="ECO:0000259" key="11">
    <source>
        <dbReference type="PROSITE" id="PS51371"/>
    </source>
</evidence>
<dbReference type="Pfam" id="PF03471">
    <property type="entry name" value="CorC_HlyC"/>
    <property type="match status" value="1"/>
</dbReference>
<dbReference type="SUPFAM" id="SSF56176">
    <property type="entry name" value="FAD-binding/transporter-associated domain-like"/>
    <property type="match status" value="1"/>
</dbReference>
<evidence type="ECO:0000256" key="3">
    <source>
        <dbReference type="ARBA" id="ARBA00022692"/>
    </source>
</evidence>
<dbReference type="Pfam" id="PF00571">
    <property type="entry name" value="CBS"/>
    <property type="match status" value="2"/>
</dbReference>
<evidence type="ECO:0000259" key="12">
    <source>
        <dbReference type="PROSITE" id="PS51846"/>
    </source>
</evidence>
<dbReference type="RefSeq" id="WP_110309091.1">
    <property type="nucleotide sequence ID" value="NZ_QICL01000001.1"/>
</dbReference>
<dbReference type="InterPro" id="IPR016169">
    <property type="entry name" value="FAD-bd_PCMH_sub2"/>
</dbReference>
<keyword evidence="14" id="KW-1185">Reference proteome</keyword>
<accession>A0A2V3PU33</accession>
<dbReference type="PROSITE" id="PS51846">
    <property type="entry name" value="CNNM"/>
    <property type="match status" value="1"/>
</dbReference>
<keyword evidence="6 8" id="KW-0129">CBS domain</keyword>
<evidence type="ECO:0000256" key="4">
    <source>
        <dbReference type="ARBA" id="ARBA00022737"/>
    </source>
</evidence>
<dbReference type="SMART" id="SM01091">
    <property type="entry name" value="CorC_HlyC"/>
    <property type="match status" value="1"/>
</dbReference>
<dbReference type="PROSITE" id="PS51371">
    <property type="entry name" value="CBS"/>
    <property type="match status" value="2"/>
</dbReference>
<evidence type="ECO:0000256" key="1">
    <source>
        <dbReference type="ARBA" id="ARBA00004651"/>
    </source>
</evidence>
<dbReference type="PANTHER" id="PTHR43099:SF5">
    <property type="entry name" value="HLYC_CORC FAMILY TRANSPORTER"/>
    <property type="match status" value="1"/>
</dbReference>
<comment type="subcellular location">
    <subcellularLocation>
        <location evidence="1">Cell membrane</location>
        <topology evidence="1">Multi-pass membrane protein</topology>
    </subcellularLocation>
</comment>
<dbReference type="EMBL" id="QICL01000001">
    <property type="protein sequence ID" value="PXV69133.1"/>
    <property type="molecule type" value="Genomic_DNA"/>
</dbReference>
<protein>
    <submittedName>
        <fullName evidence="13">Putative hemolysin</fullName>
    </submittedName>
</protein>
<evidence type="ECO:0000313" key="13">
    <source>
        <dbReference type="EMBL" id="PXV69133.1"/>
    </source>
</evidence>
<dbReference type="InterPro" id="IPR005170">
    <property type="entry name" value="Transptr-assoc_dom"/>
</dbReference>
<dbReference type="GO" id="GO:0005886">
    <property type="term" value="C:plasma membrane"/>
    <property type="evidence" value="ECO:0007669"/>
    <property type="project" value="UniProtKB-SubCell"/>
</dbReference>
<feature type="domain" description="CBS" evidence="11">
    <location>
        <begin position="277"/>
        <end position="334"/>
    </location>
</feature>
<dbReference type="InterPro" id="IPR051676">
    <property type="entry name" value="UPF0053_domain"/>
</dbReference>
<dbReference type="Proteomes" id="UP000247973">
    <property type="component" value="Unassembled WGS sequence"/>
</dbReference>
<name>A0A2V3PU33_9BACT</name>
<gene>
    <name evidence="13" type="ORF">CLV62_101402</name>
</gene>
<keyword evidence="7 9" id="KW-0472">Membrane</keyword>
<feature type="transmembrane region" description="Helical" evidence="10">
    <location>
        <begin position="134"/>
        <end position="153"/>
    </location>
</feature>
<proteinExistence type="predicted"/>
<dbReference type="InterPro" id="IPR044751">
    <property type="entry name" value="Ion_transp-like_CBS"/>
</dbReference>
<dbReference type="Gene3D" id="3.30.465.10">
    <property type="match status" value="1"/>
</dbReference>
<dbReference type="InterPro" id="IPR000644">
    <property type="entry name" value="CBS_dom"/>
</dbReference>
<feature type="transmembrane region" description="Helical" evidence="10">
    <location>
        <begin position="6"/>
        <end position="26"/>
    </location>
</feature>
<feature type="domain" description="CNNM transmembrane" evidence="12">
    <location>
        <begin position="1"/>
        <end position="195"/>
    </location>
</feature>
<evidence type="ECO:0000256" key="2">
    <source>
        <dbReference type="ARBA" id="ARBA00022475"/>
    </source>
</evidence>
<evidence type="ECO:0000256" key="8">
    <source>
        <dbReference type="PROSITE-ProRule" id="PRU00703"/>
    </source>
</evidence>
<dbReference type="InterPro" id="IPR036318">
    <property type="entry name" value="FAD-bd_PCMH-like_sf"/>
</dbReference>
<dbReference type="Gene3D" id="3.10.580.10">
    <property type="entry name" value="CBS-domain"/>
    <property type="match status" value="1"/>
</dbReference>